<accession>A0A9Q8SV04</accession>
<feature type="transmembrane region" description="Helical" evidence="2">
    <location>
        <begin position="486"/>
        <end position="509"/>
    </location>
</feature>
<keyword evidence="2" id="KW-0472">Membrane</keyword>
<dbReference type="AlphaFoldDB" id="A0A9Q8SV04"/>
<feature type="compositionally biased region" description="Basic residues" evidence="1">
    <location>
        <begin position="940"/>
        <end position="956"/>
    </location>
</feature>
<dbReference type="Gene3D" id="1.20.120.1770">
    <property type="match status" value="1"/>
</dbReference>
<dbReference type="InterPro" id="IPR018825">
    <property type="entry name" value="DUF2427"/>
</dbReference>
<feature type="domain" description="DUF2427" evidence="3">
    <location>
        <begin position="333"/>
        <end position="434"/>
    </location>
</feature>
<dbReference type="KEGG" id="clup:CLUP02_09464"/>
<dbReference type="InterPro" id="IPR018827">
    <property type="entry name" value="YTP1_C"/>
</dbReference>
<evidence type="ECO:0008006" key="7">
    <source>
        <dbReference type="Google" id="ProtNLM"/>
    </source>
</evidence>
<feature type="transmembrane region" description="Helical" evidence="2">
    <location>
        <begin position="453"/>
        <end position="474"/>
    </location>
</feature>
<feature type="region of interest" description="Disordered" evidence="1">
    <location>
        <begin position="244"/>
        <end position="277"/>
    </location>
</feature>
<protein>
    <recommendedName>
        <fullName evidence="7">Integral membrane protein</fullName>
    </recommendedName>
</protein>
<evidence type="ECO:0000256" key="2">
    <source>
        <dbReference type="SAM" id="Phobius"/>
    </source>
</evidence>
<feature type="domain" description="Protein YTP1-like C-terminal" evidence="4">
    <location>
        <begin position="462"/>
        <end position="704"/>
    </location>
</feature>
<feature type="transmembrane region" description="Helical" evidence="2">
    <location>
        <begin position="647"/>
        <end position="665"/>
    </location>
</feature>
<keyword evidence="6" id="KW-1185">Reference proteome</keyword>
<evidence type="ECO:0000259" key="3">
    <source>
        <dbReference type="Pfam" id="PF10348"/>
    </source>
</evidence>
<feature type="compositionally biased region" description="Basic and acidic residues" evidence="1">
    <location>
        <begin position="189"/>
        <end position="207"/>
    </location>
</feature>
<evidence type="ECO:0000313" key="6">
    <source>
        <dbReference type="Proteomes" id="UP000830671"/>
    </source>
</evidence>
<evidence type="ECO:0000259" key="4">
    <source>
        <dbReference type="Pfam" id="PF10355"/>
    </source>
</evidence>
<feature type="transmembrane region" description="Helical" evidence="2">
    <location>
        <begin position="383"/>
        <end position="401"/>
    </location>
</feature>
<gene>
    <name evidence="5" type="ORF">CLUP02_09464</name>
</gene>
<feature type="compositionally biased region" description="Polar residues" evidence="1">
    <location>
        <begin position="253"/>
        <end position="274"/>
    </location>
</feature>
<name>A0A9Q8SV04_9PEZI</name>
<proteinExistence type="predicted"/>
<sequence length="988" mass="109694">MPGLANGNALNAVMPRWERPGWDGERAGQEGAAATCTPRSRLQIPRVVEKEPTSHKHCNSNRRQFNMNRYFASSPALGDGLPGEVHPSKISKPQSNGHDDRVFPIWRFSLLFFQAQPSREPHSSFAILSFASYTSLFARHIAPKILSVRQKTTTIGEEDCLHPRVPSPSQDSFSLPPLPHQPYLVLTHGNDRPFKPWPDRTTDRSKPSDPFPRPSPRASVHQYRYATTSPVDIRLLYSVPCRPPVSPPRSKHSSQAQVCDTSGSSAPRQAQHTKAQQHRGRFCYFETPVMARLDSFTASLPLKSFSSFKTLAAAAYILTSLPMALGHEHGVSHIQEGETVSQEPIDTILWIHIFIMMLAFGVIFPVGMVLGMTKNRWHVPTQVLGSALAIVGYFLGHMHGGRQFVAHNVHASFANWLMIIMASQVGLGIYLRLHLEKGINGRIRRFIKPAHSILGKASPVLAWTQFLFGGITSLGFCQGDHLGQCLAHFIMGSAFIAYGIILTLLLLVGQLWVRRSGRSQEFFDSIVIAAWGCVNTFTEHRWGTEWVRNDWQHTTMGIIWWCAGLVGIWLSRDRDGNPKRNFIPGFVIGVTGWAMSAHPQDLPISAMTHSMFGKTLMGVGITRVIEVAFVVKDGVGVSADGRQTNSWQFIPVFLLYASGFLFMGATEEQMELVANSGLDHVSYILILYSFAFLLFLFTMMLIHLFDRNTNTEGKVNLANGVPLANGRPGETRQVRDAEEFELEGLMSDDDDDEARKGLKDEVDDEGSPSSPSTIGKNNGKGISHFRFGVWIQVAAHFMGRKANTVISQQPAVGIMYYVLAFLPKDRAAYKYCHRAVSYYLTPSRSGFTLMYTDLAGQAWTPTLHPAPFDIPSSTPSLLSLSLLKNPNGPSKNRLANKALGAKIARRKKSEANKHKIARTDTMRGARPGLMATSGPNAPMSKKKAKKMEKKIAHAMRRKMEAEGEVVMQDVEETAEKPEEGDMETETIA</sequence>
<feature type="compositionally biased region" description="Polar residues" evidence="1">
    <location>
        <begin position="767"/>
        <end position="776"/>
    </location>
</feature>
<reference evidence="5" key="1">
    <citation type="journal article" date="2021" name="Mol. Plant Microbe Interact.">
        <title>Complete Genome Sequence of the Plant-Pathogenic Fungus Colletotrichum lupini.</title>
        <authorList>
            <person name="Baroncelli R."/>
            <person name="Pensec F."/>
            <person name="Da Lio D."/>
            <person name="Boufleur T."/>
            <person name="Vicente I."/>
            <person name="Sarrocco S."/>
            <person name="Picot A."/>
            <person name="Baraldi E."/>
            <person name="Sukno S."/>
            <person name="Thon M."/>
            <person name="Le Floch G."/>
        </authorList>
    </citation>
    <scope>NUCLEOTIDE SEQUENCE</scope>
    <source>
        <strain evidence="5">IMI 504893</strain>
    </source>
</reference>
<keyword evidence="2" id="KW-0812">Transmembrane</keyword>
<feature type="transmembrane region" description="Helical" evidence="2">
    <location>
        <begin position="413"/>
        <end position="433"/>
    </location>
</feature>
<feature type="region of interest" description="Disordered" evidence="1">
    <location>
        <begin position="925"/>
        <end position="988"/>
    </location>
</feature>
<dbReference type="PANTHER" id="PTHR31685">
    <property type="entry name" value="INTEGRAL MEMBRANE PROTEIN (AFU_ORTHOLOGUE AFUA_6G12730)-RELATED"/>
    <property type="match status" value="1"/>
</dbReference>
<dbReference type="CDD" id="cd08760">
    <property type="entry name" value="Cyt_b561_FRRS1_like"/>
    <property type="match status" value="1"/>
</dbReference>
<dbReference type="EMBL" id="CP019477">
    <property type="protein sequence ID" value="UQC83968.1"/>
    <property type="molecule type" value="Genomic_DNA"/>
</dbReference>
<keyword evidence="2" id="KW-1133">Transmembrane helix</keyword>
<dbReference type="GeneID" id="73343452"/>
<organism evidence="5 6">
    <name type="scientific">Colletotrichum lupini</name>
    <dbReference type="NCBI Taxonomy" id="145971"/>
    <lineage>
        <taxon>Eukaryota</taxon>
        <taxon>Fungi</taxon>
        <taxon>Dikarya</taxon>
        <taxon>Ascomycota</taxon>
        <taxon>Pezizomycotina</taxon>
        <taxon>Sordariomycetes</taxon>
        <taxon>Hypocreomycetidae</taxon>
        <taxon>Glomerellales</taxon>
        <taxon>Glomerellaceae</taxon>
        <taxon>Colletotrichum</taxon>
        <taxon>Colletotrichum acutatum species complex</taxon>
    </lineage>
</organism>
<dbReference type="Pfam" id="PF10355">
    <property type="entry name" value="Ytp1"/>
    <property type="match status" value="1"/>
</dbReference>
<feature type="transmembrane region" description="Helical" evidence="2">
    <location>
        <begin position="685"/>
        <end position="705"/>
    </location>
</feature>
<dbReference type="Proteomes" id="UP000830671">
    <property type="component" value="Chromosome 5"/>
</dbReference>
<dbReference type="Pfam" id="PF10348">
    <property type="entry name" value="DUF2427"/>
    <property type="match status" value="1"/>
</dbReference>
<feature type="transmembrane region" description="Helical" evidence="2">
    <location>
        <begin position="349"/>
        <end position="371"/>
    </location>
</feature>
<feature type="region of interest" description="Disordered" evidence="1">
    <location>
        <begin position="745"/>
        <end position="779"/>
    </location>
</feature>
<dbReference type="PANTHER" id="PTHR31685:SF2">
    <property type="entry name" value="PROTEIN YTP1"/>
    <property type="match status" value="1"/>
</dbReference>
<dbReference type="RefSeq" id="XP_049145586.1">
    <property type="nucleotide sequence ID" value="XM_049288442.1"/>
</dbReference>
<feature type="region of interest" description="Disordered" evidence="1">
    <location>
        <begin position="159"/>
        <end position="223"/>
    </location>
</feature>
<evidence type="ECO:0000256" key="1">
    <source>
        <dbReference type="SAM" id="MobiDB-lite"/>
    </source>
</evidence>
<evidence type="ECO:0000313" key="5">
    <source>
        <dbReference type="EMBL" id="UQC83968.1"/>
    </source>
</evidence>